<dbReference type="PANTHER" id="PTHR15910:SF1">
    <property type="entry name" value="ARCHAEMETZINCIN-2"/>
    <property type="match status" value="1"/>
</dbReference>
<evidence type="ECO:0000256" key="4">
    <source>
        <dbReference type="ARBA" id="ARBA00022801"/>
    </source>
</evidence>
<dbReference type="Gene3D" id="3.40.390.10">
    <property type="entry name" value="Collagenase (Catalytic Domain)"/>
    <property type="match status" value="1"/>
</dbReference>
<dbReference type="Proteomes" id="UP000322873">
    <property type="component" value="Unassembled WGS sequence"/>
</dbReference>
<dbReference type="SUPFAM" id="SSF55486">
    <property type="entry name" value="Metalloproteases ('zincins'), catalytic domain"/>
    <property type="match status" value="1"/>
</dbReference>
<comment type="cofactor">
    <cofactor evidence="1">
        <name>Zn(2+)</name>
        <dbReference type="ChEBI" id="CHEBI:29105"/>
    </cofactor>
</comment>
<proteinExistence type="predicted"/>
<protein>
    <submittedName>
        <fullName evidence="8">Uncharacterized protein</fullName>
    </submittedName>
</protein>
<dbReference type="GO" id="GO:0046872">
    <property type="term" value="F:metal ion binding"/>
    <property type="evidence" value="ECO:0007669"/>
    <property type="project" value="UniProtKB-KW"/>
</dbReference>
<dbReference type="EMBL" id="VICG01000004">
    <property type="protein sequence ID" value="KAA8572761.1"/>
    <property type="molecule type" value="Genomic_DNA"/>
</dbReference>
<reference evidence="8 9" key="1">
    <citation type="submission" date="2019-06" db="EMBL/GenBank/DDBJ databases">
        <title>Genome Sequence of the Brown Rot Fungal Pathogen Monilinia fructicola.</title>
        <authorList>
            <person name="De Miccolis Angelini R.M."/>
            <person name="Landi L."/>
            <person name="Abate D."/>
            <person name="Pollastro S."/>
            <person name="Romanazzi G."/>
            <person name="Faretra F."/>
        </authorList>
    </citation>
    <scope>NUCLEOTIDE SEQUENCE [LARGE SCALE GENOMIC DNA]</scope>
    <source>
        <strain evidence="8 9">Mfrc123</strain>
    </source>
</reference>
<dbReference type="Pfam" id="PF07998">
    <property type="entry name" value="Peptidase_M54"/>
    <property type="match status" value="1"/>
</dbReference>
<feature type="region of interest" description="Disordered" evidence="7">
    <location>
        <begin position="1"/>
        <end position="47"/>
    </location>
</feature>
<dbReference type="InterPro" id="IPR024079">
    <property type="entry name" value="MetalloPept_cat_dom_sf"/>
</dbReference>
<evidence type="ECO:0000256" key="3">
    <source>
        <dbReference type="ARBA" id="ARBA00022723"/>
    </source>
</evidence>
<comment type="caution">
    <text evidence="8">The sequence shown here is derived from an EMBL/GenBank/DDBJ whole genome shotgun (WGS) entry which is preliminary data.</text>
</comment>
<evidence type="ECO:0000313" key="9">
    <source>
        <dbReference type="Proteomes" id="UP000322873"/>
    </source>
</evidence>
<dbReference type="PANTHER" id="PTHR15910">
    <property type="entry name" value="ARCHAEMETZINCIN"/>
    <property type="match status" value="1"/>
</dbReference>
<name>A0A5M9JU73_MONFR</name>
<gene>
    <name evidence="8" type="ORF">EYC84_003346</name>
</gene>
<evidence type="ECO:0000256" key="6">
    <source>
        <dbReference type="ARBA" id="ARBA00023049"/>
    </source>
</evidence>
<dbReference type="CDD" id="cd11375">
    <property type="entry name" value="Peptidase_M54"/>
    <property type="match status" value="1"/>
</dbReference>
<dbReference type="GO" id="GO:0008237">
    <property type="term" value="F:metallopeptidase activity"/>
    <property type="evidence" value="ECO:0007669"/>
    <property type="project" value="UniProtKB-KW"/>
</dbReference>
<feature type="compositionally biased region" description="Low complexity" evidence="7">
    <location>
        <begin position="24"/>
        <end position="47"/>
    </location>
</feature>
<dbReference type="GO" id="GO:0006508">
    <property type="term" value="P:proteolysis"/>
    <property type="evidence" value="ECO:0007669"/>
    <property type="project" value="UniProtKB-KW"/>
</dbReference>
<evidence type="ECO:0000256" key="1">
    <source>
        <dbReference type="ARBA" id="ARBA00001947"/>
    </source>
</evidence>
<keyword evidence="6" id="KW-0482">Metalloprotease</keyword>
<dbReference type="AlphaFoldDB" id="A0A5M9JU73"/>
<evidence type="ECO:0000256" key="7">
    <source>
        <dbReference type="SAM" id="MobiDB-lite"/>
    </source>
</evidence>
<evidence type="ECO:0000256" key="5">
    <source>
        <dbReference type="ARBA" id="ARBA00022833"/>
    </source>
</evidence>
<keyword evidence="5" id="KW-0862">Zinc</keyword>
<keyword evidence="3" id="KW-0479">Metal-binding</keyword>
<evidence type="ECO:0000313" key="8">
    <source>
        <dbReference type="EMBL" id="KAA8572761.1"/>
    </source>
</evidence>
<keyword evidence="9" id="KW-1185">Reference proteome</keyword>
<feature type="compositionally biased region" description="Low complexity" evidence="7">
    <location>
        <begin position="1"/>
        <end position="11"/>
    </location>
</feature>
<keyword evidence="2" id="KW-0645">Protease</keyword>
<dbReference type="InterPro" id="IPR012962">
    <property type="entry name" value="Pept_M54_archaemetzincn"/>
</dbReference>
<sequence>MSPKKPSPSVVCSHPRLLTTPHPSQSQFSRASASRRAAATTSSSTQRAAITDTILHKFASDLECASTFPGPLVFEGDDLAIDPKQGGQKFRSWERGKHRNLVPEAGEGKDAGKGKGGARRTIYVVGPPEIDGEGVEGFMRGWDECEVGSGSEKGTGSKDIWKDESWETSDWISDIISYLQAFYHGLPVKRLDPALLHFTPWEDTSPKPSKRRFTSTSRRKSPTYISLRTSAFKTGIRFRSTPSSPFKYQLHLSDLLDLAIDILPTDAYALLMLVNHDLYEDDDDEFICGRAYGGSRVAVVSTARYNPVLDELQNVERVHAWPGSHCAEYADEVCRTKSKKEGKRKRAEDDGEYAVEGSPLALAVTQQNIRFSLSSSAGTASNTLPGLYLSRICRTASHELGHCFGIDHCIYYACCMQGSASIIEDARQPPYLCPVDLAKVICATGADVEERYEVLLKFCERYGDVHMFVAFGEWIRGRLGQIRKLEMGEKEE</sequence>
<dbReference type="VEuPathDB" id="FungiDB:MFRU_003g01130"/>
<dbReference type="OrthoDB" id="2365600at2759"/>
<accession>A0A5M9JU73</accession>
<organism evidence="8 9">
    <name type="scientific">Monilinia fructicola</name>
    <name type="common">Brown rot fungus</name>
    <name type="synonym">Ciboria fructicola</name>
    <dbReference type="NCBI Taxonomy" id="38448"/>
    <lineage>
        <taxon>Eukaryota</taxon>
        <taxon>Fungi</taxon>
        <taxon>Dikarya</taxon>
        <taxon>Ascomycota</taxon>
        <taxon>Pezizomycotina</taxon>
        <taxon>Leotiomycetes</taxon>
        <taxon>Helotiales</taxon>
        <taxon>Sclerotiniaceae</taxon>
        <taxon>Monilinia</taxon>
    </lineage>
</organism>
<keyword evidence="4" id="KW-0378">Hydrolase</keyword>
<evidence type="ECO:0000256" key="2">
    <source>
        <dbReference type="ARBA" id="ARBA00022670"/>
    </source>
</evidence>